<feature type="transmembrane region" description="Helical" evidence="1">
    <location>
        <begin position="40"/>
        <end position="60"/>
    </location>
</feature>
<accession>A0ABW4DG16</accession>
<feature type="transmembrane region" description="Helical" evidence="1">
    <location>
        <begin position="201"/>
        <end position="218"/>
    </location>
</feature>
<comment type="caution">
    <text evidence="2">The sequence shown here is derived from an EMBL/GenBank/DDBJ whole genome shotgun (WGS) entry which is preliminary data.</text>
</comment>
<feature type="transmembrane region" description="Helical" evidence="1">
    <location>
        <begin position="126"/>
        <end position="146"/>
    </location>
</feature>
<proteinExistence type="predicted"/>
<protein>
    <submittedName>
        <fullName evidence="2">Uncharacterized protein</fullName>
    </submittedName>
</protein>
<keyword evidence="1" id="KW-1133">Transmembrane helix</keyword>
<gene>
    <name evidence="2" type="ORF">ACFQ5D_12180</name>
</gene>
<dbReference type="RefSeq" id="WP_229525824.1">
    <property type="nucleotide sequence ID" value="NZ_JAFFQR010000105.1"/>
</dbReference>
<evidence type="ECO:0000256" key="1">
    <source>
        <dbReference type="SAM" id="Phobius"/>
    </source>
</evidence>
<keyword evidence="1" id="KW-0812">Transmembrane</keyword>
<sequence length="240" mass="27183">MFHLLSALLYVLLGVFDALASVTLVLKLYKLPLFEYRKRILVYVIVIALFSYLMRVVIGIPKLDLPLQYIFMILFFRFGLGVKTHLAAFATGAGLTVYINLQLIVFIFANWFGIARPEVIHDTDGFPIYFIQLFSTAVVFLISFVMSKYNFGFSFILQPPYVFLKGESYLSSLNKMLIVGVLISAITISITLYMLYNSNAIGLLSISLFTFGISYFFSEKGDYKDARSGIEAYRGSDKES</sequence>
<organism evidence="2 3">
    <name type="scientific">Paenibacillus farraposensis</name>
    <dbReference type="NCBI Taxonomy" id="2807095"/>
    <lineage>
        <taxon>Bacteria</taxon>
        <taxon>Bacillati</taxon>
        <taxon>Bacillota</taxon>
        <taxon>Bacilli</taxon>
        <taxon>Bacillales</taxon>
        <taxon>Paenibacillaceae</taxon>
        <taxon>Paenibacillus</taxon>
    </lineage>
</organism>
<keyword evidence="3" id="KW-1185">Reference proteome</keyword>
<feature type="transmembrane region" description="Helical" evidence="1">
    <location>
        <begin position="66"/>
        <end position="83"/>
    </location>
</feature>
<reference evidence="3" key="1">
    <citation type="journal article" date="2019" name="Int. J. Syst. Evol. Microbiol.">
        <title>The Global Catalogue of Microorganisms (GCM) 10K type strain sequencing project: providing services to taxonomists for standard genome sequencing and annotation.</title>
        <authorList>
            <consortium name="The Broad Institute Genomics Platform"/>
            <consortium name="The Broad Institute Genome Sequencing Center for Infectious Disease"/>
            <person name="Wu L."/>
            <person name="Ma J."/>
        </authorList>
    </citation>
    <scope>NUCLEOTIDE SEQUENCE [LARGE SCALE GENOMIC DNA]</scope>
    <source>
        <strain evidence="3">CCM 9147</strain>
    </source>
</reference>
<feature type="transmembrane region" description="Helical" evidence="1">
    <location>
        <begin position="6"/>
        <end position="28"/>
    </location>
</feature>
<dbReference type="EMBL" id="JBHTNZ010000014">
    <property type="protein sequence ID" value="MFD1462146.1"/>
    <property type="molecule type" value="Genomic_DNA"/>
</dbReference>
<dbReference type="Proteomes" id="UP001597340">
    <property type="component" value="Unassembled WGS sequence"/>
</dbReference>
<evidence type="ECO:0000313" key="2">
    <source>
        <dbReference type="EMBL" id="MFD1462146.1"/>
    </source>
</evidence>
<name>A0ABW4DG16_9BACL</name>
<evidence type="ECO:0000313" key="3">
    <source>
        <dbReference type="Proteomes" id="UP001597340"/>
    </source>
</evidence>
<feature type="transmembrane region" description="Helical" evidence="1">
    <location>
        <begin position="95"/>
        <end position="114"/>
    </location>
</feature>
<keyword evidence="1" id="KW-0472">Membrane</keyword>
<feature type="transmembrane region" description="Helical" evidence="1">
    <location>
        <begin position="176"/>
        <end position="195"/>
    </location>
</feature>